<feature type="transmembrane region" description="Helical" evidence="2">
    <location>
        <begin position="197"/>
        <end position="216"/>
    </location>
</feature>
<evidence type="ECO:0000256" key="2">
    <source>
        <dbReference type="SAM" id="Phobius"/>
    </source>
</evidence>
<feature type="transmembrane region" description="Helical" evidence="2">
    <location>
        <begin position="70"/>
        <end position="89"/>
    </location>
</feature>
<organism evidence="3 4">
    <name type="scientific">Bosea lathyri</name>
    <dbReference type="NCBI Taxonomy" id="1036778"/>
    <lineage>
        <taxon>Bacteria</taxon>
        <taxon>Pseudomonadati</taxon>
        <taxon>Pseudomonadota</taxon>
        <taxon>Alphaproteobacteria</taxon>
        <taxon>Hyphomicrobiales</taxon>
        <taxon>Boseaceae</taxon>
        <taxon>Bosea</taxon>
    </lineage>
</organism>
<keyword evidence="2" id="KW-0812">Transmembrane</keyword>
<gene>
    <name evidence="3" type="ORF">SAMN04488115_11423</name>
</gene>
<feature type="transmembrane region" description="Helical" evidence="2">
    <location>
        <begin position="20"/>
        <end position="38"/>
    </location>
</feature>
<name>A0A1H6D1U9_9HYPH</name>
<evidence type="ECO:0000256" key="1">
    <source>
        <dbReference type="SAM" id="MobiDB-lite"/>
    </source>
</evidence>
<dbReference type="EMBL" id="FNUY01000014">
    <property type="protein sequence ID" value="SEG79054.1"/>
    <property type="molecule type" value="Genomic_DNA"/>
</dbReference>
<dbReference type="Proteomes" id="UP000236743">
    <property type="component" value="Unassembled WGS sequence"/>
</dbReference>
<keyword evidence="2" id="KW-0472">Membrane</keyword>
<sequence length="420" mass="45308">MTGSGHGLAGAEAPAPPAPLTLALLVGALTFNTALCFVNTNVMGINDTMVMGSEVLLVTTALYLGLGRSAAPYVVLAVFISYAAMLMAMRPLLDPKAVRDFLIPIAFYMLGRSCRDPRLADRAALTCGLIVVVFGLFEFLALDVYVKYFNIIKYYVARGTVAPSDVKPDTGALFASGIRPDSRTLLPFLGPHRASSVFLEPISTGNFGAIIYIWCLNRKEMSKRWLTMATGIGAIILSDSRFGANVCIVATIAWFFAPRTPRFVWLAAPFFVLVGLTIYGFTSAEVNWQNNFGGRLLWTARLLTSLSPSAVWGLSPDKPFLSDSGYAYSLNQIGLIGVIGFWSLFIFTPERTPRAWRFKASVAAYICLLMLVSDSVYSIKTAALLWFMTGTSDAAPDDAAAESATEPASPRPGHLAAGTV</sequence>
<feature type="region of interest" description="Disordered" evidence="1">
    <location>
        <begin position="397"/>
        <end position="420"/>
    </location>
</feature>
<keyword evidence="4" id="KW-1185">Reference proteome</keyword>
<keyword evidence="2" id="KW-1133">Transmembrane helix</keyword>
<dbReference type="AlphaFoldDB" id="A0A1H6D1U9"/>
<feature type="transmembrane region" description="Helical" evidence="2">
    <location>
        <begin position="326"/>
        <end position="348"/>
    </location>
</feature>
<evidence type="ECO:0000313" key="3">
    <source>
        <dbReference type="EMBL" id="SEG79054.1"/>
    </source>
</evidence>
<protein>
    <submittedName>
        <fullName evidence="3">Putative polymerase</fullName>
    </submittedName>
</protein>
<feature type="transmembrane region" description="Helical" evidence="2">
    <location>
        <begin position="123"/>
        <end position="146"/>
    </location>
</feature>
<evidence type="ECO:0000313" key="4">
    <source>
        <dbReference type="Proteomes" id="UP000236743"/>
    </source>
</evidence>
<dbReference type="RefSeq" id="WP_103875210.1">
    <property type="nucleotide sequence ID" value="NZ_FNUY01000014.1"/>
</dbReference>
<proteinExistence type="predicted"/>
<reference evidence="3 4" key="1">
    <citation type="submission" date="2016-10" db="EMBL/GenBank/DDBJ databases">
        <authorList>
            <person name="de Groot N.N."/>
        </authorList>
    </citation>
    <scope>NUCLEOTIDE SEQUENCE [LARGE SCALE GENOMIC DNA]</scope>
    <source>
        <strain evidence="3 4">DSM 26656</strain>
    </source>
</reference>
<dbReference type="OrthoDB" id="7467679at2"/>
<feature type="transmembrane region" description="Helical" evidence="2">
    <location>
        <begin position="45"/>
        <end position="64"/>
    </location>
</feature>
<feature type="transmembrane region" description="Helical" evidence="2">
    <location>
        <begin position="360"/>
        <end position="379"/>
    </location>
</feature>
<accession>A0A1H6D1U9</accession>
<feature type="transmembrane region" description="Helical" evidence="2">
    <location>
        <begin position="263"/>
        <end position="284"/>
    </location>
</feature>